<evidence type="ECO:0008006" key="3">
    <source>
        <dbReference type="Google" id="ProtNLM"/>
    </source>
</evidence>
<dbReference type="InterPro" id="IPR029068">
    <property type="entry name" value="Glyas_Bleomycin-R_OHBP_Dase"/>
</dbReference>
<proteinExistence type="predicted"/>
<evidence type="ECO:0000313" key="1">
    <source>
        <dbReference type="EMBL" id="GLQ22823.1"/>
    </source>
</evidence>
<dbReference type="RefSeq" id="WP_284387591.1">
    <property type="nucleotide sequence ID" value="NZ_BSNK01000001.1"/>
</dbReference>
<organism evidence="1 2">
    <name type="scientific">Algimonas ampicilliniresistens</name>
    <dbReference type="NCBI Taxonomy" id="1298735"/>
    <lineage>
        <taxon>Bacteria</taxon>
        <taxon>Pseudomonadati</taxon>
        <taxon>Pseudomonadota</taxon>
        <taxon>Alphaproteobacteria</taxon>
        <taxon>Maricaulales</taxon>
        <taxon>Robiginitomaculaceae</taxon>
        <taxon>Algimonas</taxon>
    </lineage>
</organism>
<sequence>MHLIRAATLTSSDLDRSIDWYTTWLDYTVVEESRLHGELANSWNAPRLGGRRQALLRPASGRDVYLRLIQQDTHPDYEPLKSYGWNAIEICTQDTDAVNARMIESPFEIIGPPKKIAGLDSIYPMQVMGPDREVVYLTQINDDLPEYDLPRASSLIDSLFILVMGSSDMDRELAFLRDVIGLSSGRTMEIDYTMINKAHGLPDGSLHALATVKHERDVFLEVDQYPDGATPRPRREGELHPGIAIGTLYHPDFDAVLARSGKTAITPPSILYGGKRTVTLTTPDGTLIEIVDT</sequence>
<accession>A0ABQ5V7J5</accession>
<name>A0ABQ5V7J5_9PROT</name>
<reference evidence="1" key="2">
    <citation type="submission" date="2023-01" db="EMBL/GenBank/DDBJ databases">
        <title>Draft genome sequence of Algimonas ampicilliniresistens strain NBRC 108219.</title>
        <authorList>
            <person name="Sun Q."/>
            <person name="Mori K."/>
        </authorList>
    </citation>
    <scope>NUCLEOTIDE SEQUENCE</scope>
    <source>
        <strain evidence="1">NBRC 108219</strain>
    </source>
</reference>
<gene>
    <name evidence="1" type="ORF">GCM10007853_06970</name>
</gene>
<dbReference type="EMBL" id="BSNK01000001">
    <property type="protein sequence ID" value="GLQ22823.1"/>
    <property type="molecule type" value="Genomic_DNA"/>
</dbReference>
<evidence type="ECO:0000313" key="2">
    <source>
        <dbReference type="Proteomes" id="UP001161391"/>
    </source>
</evidence>
<protein>
    <recommendedName>
        <fullName evidence="3">VOC family protein</fullName>
    </recommendedName>
</protein>
<dbReference type="SUPFAM" id="SSF54593">
    <property type="entry name" value="Glyoxalase/Bleomycin resistance protein/Dihydroxybiphenyl dioxygenase"/>
    <property type="match status" value="2"/>
</dbReference>
<comment type="caution">
    <text evidence="1">The sequence shown here is derived from an EMBL/GenBank/DDBJ whole genome shotgun (WGS) entry which is preliminary data.</text>
</comment>
<keyword evidence="2" id="KW-1185">Reference proteome</keyword>
<dbReference type="Proteomes" id="UP001161391">
    <property type="component" value="Unassembled WGS sequence"/>
</dbReference>
<reference evidence="1" key="1">
    <citation type="journal article" date="2014" name="Int. J. Syst. Evol. Microbiol.">
        <title>Complete genome of a new Firmicutes species belonging to the dominant human colonic microbiota ('Ruminococcus bicirculans') reveals two chromosomes and a selective capacity to utilize plant glucans.</title>
        <authorList>
            <consortium name="NISC Comparative Sequencing Program"/>
            <person name="Wegmann U."/>
            <person name="Louis P."/>
            <person name="Goesmann A."/>
            <person name="Henrissat B."/>
            <person name="Duncan S.H."/>
            <person name="Flint H.J."/>
        </authorList>
    </citation>
    <scope>NUCLEOTIDE SEQUENCE</scope>
    <source>
        <strain evidence="1">NBRC 108219</strain>
    </source>
</reference>
<dbReference type="CDD" id="cd06587">
    <property type="entry name" value="VOC"/>
    <property type="match status" value="1"/>
</dbReference>
<dbReference type="Gene3D" id="3.10.180.10">
    <property type="entry name" value="2,3-Dihydroxybiphenyl 1,2-Dioxygenase, domain 1"/>
    <property type="match status" value="2"/>
</dbReference>